<dbReference type="PANTHER" id="PTHR37314">
    <property type="entry name" value="SLR0142 PROTEIN"/>
    <property type="match status" value="1"/>
</dbReference>
<sequence length="213" mass="21946">MDRMDHARRRFAVALAAMAGFVDAVGFLSADGYFVSFMSGNTTRLGVALGTDVPRALVPALLITGFVVGVTLGALVALKAGARRKPAVLGLVTLCLLEAALARVLGQHGAMLAGLVLAMGALNNTFLRDGEVAVGLTYMTGALVKLGQGLARQLAGVSGGGEWRPWALLWSGLLAGAVVGAFLQDRLPLGCLWISASWAAIMAGVAFRLPAES</sequence>
<feature type="transmembrane region" description="Helical" evidence="1">
    <location>
        <begin position="12"/>
        <end position="36"/>
    </location>
</feature>
<accession>A0ABU1MKD5</accession>
<evidence type="ECO:0000313" key="2">
    <source>
        <dbReference type="EMBL" id="MDR6510779.1"/>
    </source>
</evidence>
<dbReference type="Pfam" id="PF06912">
    <property type="entry name" value="DUF1275"/>
    <property type="match status" value="1"/>
</dbReference>
<keyword evidence="1" id="KW-0472">Membrane</keyword>
<feature type="transmembrane region" description="Helical" evidence="1">
    <location>
        <begin position="163"/>
        <end position="183"/>
    </location>
</feature>
<feature type="transmembrane region" description="Helical" evidence="1">
    <location>
        <begin position="132"/>
        <end position="151"/>
    </location>
</feature>
<feature type="transmembrane region" description="Helical" evidence="1">
    <location>
        <begin position="56"/>
        <end position="78"/>
    </location>
</feature>
<protein>
    <submittedName>
        <fullName evidence="2">Uncharacterized membrane protein YoaK (UPF0700 family)</fullName>
    </submittedName>
</protein>
<name>A0ABU1MKD5_9SPHN</name>
<dbReference type="PANTHER" id="PTHR37314:SF4">
    <property type="entry name" value="UPF0700 TRANSMEMBRANE PROTEIN YOAK"/>
    <property type="match status" value="1"/>
</dbReference>
<dbReference type="Proteomes" id="UP001184150">
    <property type="component" value="Unassembled WGS sequence"/>
</dbReference>
<proteinExistence type="predicted"/>
<dbReference type="RefSeq" id="WP_054131682.1">
    <property type="nucleotide sequence ID" value="NZ_CP140000.1"/>
</dbReference>
<organism evidence="2 3">
    <name type="scientific">Novosphingobium capsulatum</name>
    <dbReference type="NCBI Taxonomy" id="13688"/>
    <lineage>
        <taxon>Bacteria</taxon>
        <taxon>Pseudomonadati</taxon>
        <taxon>Pseudomonadota</taxon>
        <taxon>Alphaproteobacteria</taxon>
        <taxon>Sphingomonadales</taxon>
        <taxon>Sphingomonadaceae</taxon>
        <taxon>Novosphingobium</taxon>
    </lineage>
</organism>
<reference evidence="2 3" key="1">
    <citation type="submission" date="2023-07" db="EMBL/GenBank/DDBJ databases">
        <title>Sorghum-associated microbial communities from plants grown in Nebraska, USA.</title>
        <authorList>
            <person name="Schachtman D."/>
        </authorList>
    </citation>
    <scope>NUCLEOTIDE SEQUENCE [LARGE SCALE GENOMIC DNA]</scope>
    <source>
        <strain evidence="2 3">DS1027</strain>
    </source>
</reference>
<feature type="transmembrane region" description="Helical" evidence="1">
    <location>
        <begin position="190"/>
        <end position="209"/>
    </location>
</feature>
<feature type="transmembrane region" description="Helical" evidence="1">
    <location>
        <begin position="87"/>
        <end position="104"/>
    </location>
</feature>
<evidence type="ECO:0000313" key="3">
    <source>
        <dbReference type="Proteomes" id="UP001184150"/>
    </source>
</evidence>
<comment type="caution">
    <text evidence="2">The sequence shown here is derived from an EMBL/GenBank/DDBJ whole genome shotgun (WGS) entry which is preliminary data.</text>
</comment>
<keyword evidence="3" id="KW-1185">Reference proteome</keyword>
<keyword evidence="1" id="KW-1133">Transmembrane helix</keyword>
<gene>
    <name evidence="2" type="ORF">J2792_001645</name>
</gene>
<feature type="transmembrane region" description="Helical" evidence="1">
    <location>
        <begin position="110"/>
        <end position="127"/>
    </location>
</feature>
<evidence type="ECO:0000256" key="1">
    <source>
        <dbReference type="SAM" id="Phobius"/>
    </source>
</evidence>
<dbReference type="InterPro" id="IPR010699">
    <property type="entry name" value="DUF1275"/>
</dbReference>
<dbReference type="EMBL" id="JAVDRD010000003">
    <property type="protein sequence ID" value="MDR6510779.1"/>
    <property type="molecule type" value="Genomic_DNA"/>
</dbReference>
<keyword evidence="1" id="KW-0812">Transmembrane</keyword>